<gene>
    <name evidence="1" type="ORF">CA13_02900</name>
</gene>
<keyword evidence="2" id="KW-1185">Reference proteome</keyword>
<proteinExistence type="predicted"/>
<dbReference type="AlphaFoldDB" id="A0A5C5YWD0"/>
<organism evidence="1 2">
    <name type="scientific">Novipirellula herctigrandis</name>
    <dbReference type="NCBI Taxonomy" id="2527986"/>
    <lineage>
        <taxon>Bacteria</taxon>
        <taxon>Pseudomonadati</taxon>
        <taxon>Planctomycetota</taxon>
        <taxon>Planctomycetia</taxon>
        <taxon>Pirellulales</taxon>
        <taxon>Pirellulaceae</taxon>
        <taxon>Novipirellula</taxon>
    </lineage>
</organism>
<dbReference type="Proteomes" id="UP000315010">
    <property type="component" value="Unassembled WGS sequence"/>
</dbReference>
<dbReference type="EMBL" id="SJPJ01000001">
    <property type="protein sequence ID" value="TWT78893.1"/>
    <property type="molecule type" value="Genomic_DNA"/>
</dbReference>
<protein>
    <submittedName>
        <fullName evidence="1">Uncharacterized protein</fullName>
    </submittedName>
</protein>
<name>A0A5C5YWD0_9BACT</name>
<sequence>MAEVYGCWINNPPDLTCQPLTNCGKDMASVMKKWARAMINGLKTLQIVERDAASSKSWPQNASGPYDAFDVGISANISSLNTGLSLIARSYDRNRRIVMRTKLQPVA</sequence>
<comment type="caution">
    <text evidence="1">The sequence shown here is derived from an EMBL/GenBank/DDBJ whole genome shotgun (WGS) entry which is preliminary data.</text>
</comment>
<evidence type="ECO:0000313" key="2">
    <source>
        <dbReference type="Proteomes" id="UP000315010"/>
    </source>
</evidence>
<accession>A0A5C5YWD0</accession>
<evidence type="ECO:0000313" key="1">
    <source>
        <dbReference type="EMBL" id="TWT78893.1"/>
    </source>
</evidence>
<reference evidence="1 2" key="1">
    <citation type="submission" date="2019-02" db="EMBL/GenBank/DDBJ databases">
        <title>Deep-cultivation of Planctomycetes and their phenomic and genomic characterization uncovers novel biology.</title>
        <authorList>
            <person name="Wiegand S."/>
            <person name="Jogler M."/>
            <person name="Boedeker C."/>
            <person name="Pinto D."/>
            <person name="Vollmers J."/>
            <person name="Rivas-Marin E."/>
            <person name="Kohn T."/>
            <person name="Peeters S.H."/>
            <person name="Heuer A."/>
            <person name="Rast P."/>
            <person name="Oberbeckmann S."/>
            <person name="Bunk B."/>
            <person name="Jeske O."/>
            <person name="Meyerdierks A."/>
            <person name="Storesund J.E."/>
            <person name="Kallscheuer N."/>
            <person name="Luecker S."/>
            <person name="Lage O.M."/>
            <person name="Pohl T."/>
            <person name="Merkel B.J."/>
            <person name="Hornburger P."/>
            <person name="Mueller R.-W."/>
            <person name="Bruemmer F."/>
            <person name="Labrenz M."/>
            <person name="Spormann A.M."/>
            <person name="Op Den Camp H."/>
            <person name="Overmann J."/>
            <person name="Amann R."/>
            <person name="Jetten M.S.M."/>
            <person name="Mascher T."/>
            <person name="Medema M.H."/>
            <person name="Devos D.P."/>
            <person name="Kaster A.-K."/>
            <person name="Ovreas L."/>
            <person name="Rohde M."/>
            <person name="Galperin M.Y."/>
            <person name="Jogler C."/>
        </authorList>
    </citation>
    <scope>NUCLEOTIDE SEQUENCE [LARGE SCALE GENOMIC DNA]</scope>
    <source>
        <strain evidence="1 2">CA13</strain>
    </source>
</reference>